<dbReference type="InterPro" id="IPR003646">
    <property type="entry name" value="SH3-like_bac-type"/>
</dbReference>
<evidence type="ECO:0000313" key="3">
    <source>
        <dbReference type="Proteomes" id="UP000806542"/>
    </source>
</evidence>
<feature type="domain" description="SH3b" evidence="1">
    <location>
        <begin position="355"/>
        <end position="420"/>
    </location>
</feature>
<dbReference type="PROSITE" id="PS51781">
    <property type="entry name" value="SH3B"/>
    <property type="match status" value="1"/>
</dbReference>
<proteinExistence type="predicted"/>
<evidence type="ECO:0000259" key="1">
    <source>
        <dbReference type="PROSITE" id="PS51781"/>
    </source>
</evidence>
<comment type="caution">
    <text evidence="2">The sequence shown here is derived from an EMBL/GenBank/DDBJ whole genome shotgun (WGS) entry which is preliminary data.</text>
</comment>
<name>A0A9D5M6K3_9FIRM</name>
<evidence type="ECO:0000313" key="2">
    <source>
        <dbReference type="EMBL" id="MBE5040489.1"/>
    </source>
</evidence>
<gene>
    <name evidence="2" type="ORF">INF28_08460</name>
</gene>
<dbReference type="AlphaFoldDB" id="A0A9D5M6K3"/>
<dbReference type="RefSeq" id="WP_226393039.1">
    <property type="nucleotide sequence ID" value="NZ_JADCKB010000016.1"/>
</dbReference>
<organism evidence="2 3">
    <name type="scientific">Ructibacterium gallinarum</name>
    <dbReference type="NCBI Taxonomy" id="2779355"/>
    <lineage>
        <taxon>Bacteria</taxon>
        <taxon>Bacillati</taxon>
        <taxon>Bacillota</taxon>
        <taxon>Clostridia</taxon>
        <taxon>Eubacteriales</taxon>
        <taxon>Oscillospiraceae</taxon>
        <taxon>Ructibacterium</taxon>
    </lineage>
</organism>
<dbReference type="Gene3D" id="3.30.457.10">
    <property type="entry name" value="Copper amine oxidase-like, N-terminal domain"/>
    <property type="match status" value="1"/>
</dbReference>
<sequence length="493" mass="55535">MRKKWLCSILTGILCVSGATVGLAEVSYIPVYVNEVQLETNQAGIMINDVTLIPIRALAEQMGCNVAWNEENQGIGVTDPTSGRYFAVYIDKTEAYDQNGIRYELESPPRLMVDRNGNEVAMVPVRFAADMLGKEIAWDGVTETVFINSPIAYSNVENTERYRKEWFGKEIRRMRNLAEQGMYYEAEAVRSSIPIELLTEAKELAPDYLSEYFSVADNISTNLKLMERGERNQVEQEYAATQAKIDEAQSYYDRELYYEAGYALQDIENYRRTAEQDQVIANLRTAAAEGIKNIPNIEMEKIRGLLRDEMYYEAYAGIENVLQQDITEEQRQTAMALRQDIVYALDAYEKAQSITGVLYVTNVADSVNFRVRPEGDSALISTIAYGSPVDFVALAQNGYYQVKSNGKTGYIASQFLSEDKPASSSIGTRYSVCVEPIALLAQPSVASGVTILRWIDYADAVSLIDVVNEQFARVRFDGDYGYVERQYLSNQKP</sequence>
<dbReference type="Gene3D" id="2.30.30.40">
    <property type="entry name" value="SH3 Domains"/>
    <property type="match status" value="1"/>
</dbReference>
<accession>A0A9D5M6K3</accession>
<keyword evidence="3" id="KW-1185">Reference proteome</keyword>
<reference evidence="2" key="1">
    <citation type="submission" date="2020-10" db="EMBL/GenBank/DDBJ databases">
        <title>ChiBAC.</title>
        <authorList>
            <person name="Zenner C."/>
            <person name="Hitch T.C.A."/>
            <person name="Clavel T."/>
        </authorList>
    </citation>
    <scope>NUCLEOTIDE SEQUENCE</scope>
    <source>
        <strain evidence="2">DSM 107454</strain>
    </source>
</reference>
<dbReference type="EMBL" id="JADCKB010000016">
    <property type="protein sequence ID" value="MBE5040489.1"/>
    <property type="molecule type" value="Genomic_DNA"/>
</dbReference>
<dbReference type="InterPro" id="IPR036582">
    <property type="entry name" value="Mao_N_sf"/>
</dbReference>
<dbReference type="SUPFAM" id="SSF55383">
    <property type="entry name" value="Copper amine oxidase, domain N"/>
    <property type="match status" value="1"/>
</dbReference>
<dbReference type="Pfam" id="PF07833">
    <property type="entry name" value="Cu_amine_oxidN1"/>
    <property type="match status" value="1"/>
</dbReference>
<dbReference type="Pfam" id="PF08239">
    <property type="entry name" value="SH3_3"/>
    <property type="match status" value="1"/>
</dbReference>
<protein>
    <submittedName>
        <fullName evidence="2">SH3 domain-containing protein</fullName>
    </submittedName>
</protein>
<dbReference type="Proteomes" id="UP000806542">
    <property type="component" value="Unassembled WGS sequence"/>
</dbReference>
<dbReference type="InterPro" id="IPR012854">
    <property type="entry name" value="Cu_amine_oxidase-like_N"/>
</dbReference>